<dbReference type="RefSeq" id="WP_272145908.1">
    <property type="nucleotide sequence ID" value="NZ_JAQNDM010000002.1"/>
</dbReference>
<dbReference type="InterPro" id="IPR025202">
    <property type="entry name" value="PLD-like_dom"/>
</dbReference>
<protein>
    <recommendedName>
        <fullName evidence="3">phospholipase D</fullName>
        <ecNumber evidence="3">3.1.4.4</ecNumber>
    </recommendedName>
</protein>
<evidence type="ECO:0000256" key="2">
    <source>
        <dbReference type="ARBA" id="ARBA00008664"/>
    </source>
</evidence>
<organism evidence="9 10">
    <name type="scientific">Stigmatella ashevillensis</name>
    <dbReference type="NCBI Taxonomy" id="2995309"/>
    <lineage>
        <taxon>Bacteria</taxon>
        <taxon>Pseudomonadati</taxon>
        <taxon>Myxococcota</taxon>
        <taxon>Myxococcia</taxon>
        <taxon>Myxococcales</taxon>
        <taxon>Cystobacterineae</taxon>
        <taxon>Archangiaceae</taxon>
        <taxon>Stigmatella</taxon>
    </lineage>
</organism>
<comment type="caution">
    <text evidence="9">The sequence shown here is derived from an EMBL/GenBank/DDBJ whole genome shotgun (WGS) entry which is preliminary data.</text>
</comment>
<dbReference type="EMBL" id="JAQNDM010000002">
    <property type="protein sequence ID" value="MDC0715227.1"/>
    <property type="molecule type" value="Genomic_DNA"/>
</dbReference>
<proteinExistence type="inferred from homology"/>
<dbReference type="PANTHER" id="PTHR43856:SF1">
    <property type="entry name" value="MITOCHONDRIAL CARDIOLIPIN HYDROLASE"/>
    <property type="match status" value="1"/>
</dbReference>
<reference evidence="9 10" key="1">
    <citation type="submission" date="2022-11" db="EMBL/GenBank/DDBJ databases">
        <title>Minimal conservation of predation-associated metabolite biosynthetic gene clusters underscores biosynthetic potential of Myxococcota including descriptions for ten novel species: Archangium lansinium sp. nov., Myxococcus landrumus sp. nov., Nannocystis bai.</title>
        <authorList>
            <person name="Ahearne A."/>
            <person name="Stevens C."/>
            <person name="Dowd S."/>
        </authorList>
    </citation>
    <scope>NUCLEOTIDE SEQUENCE [LARGE SCALE GENOMIC DNA]</scope>
    <source>
        <strain evidence="9 10">NCWAL01</strain>
    </source>
</reference>
<accession>A0ABT5DNJ9</accession>
<dbReference type="Proteomes" id="UP001221838">
    <property type="component" value="Unassembled WGS sequence"/>
</dbReference>
<keyword evidence="5" id="KW-0442">Lipid degradation</keyword>
<dbReference type="InterPro" id="IPR051406">
    <property type="entry name" value="PLD_domain"/>
</dbReference>
<keyword evidence="4" id="KW-0378">Hydrolase</keyword>
<evidence type="ECO:0000313" key="9">
    <source>
        <dbReference type="EMBL" id="MDC0715227.1"/>
    </source>
</evidence>
<dbReference type="Gene3D" id="3.30.870.10">
    <property type="entry name" value="Endonuclease Chain A"/>
    <property type="match status" value="2"/>
</dbReference>
<evidence type="ECO:0000256" key="3">
    <source>
        <dbReference type="ARBA" id="ARBA00012027"/>
    </source>
</evidence>
<feature type="compositionally biased region" description="Basic and acidic residues" evidence="7">
    <location>
        <begin position="450"/>
        <end position="464"/>
    </location>
</feature>
<comment type="catalytic activity">
    <reaction evidence="1">
        <text>a 1,2-diacyl-sn-glycero-3-phosphocholine + H2O = a 1,2-diacyl-sn-glycero-3-phosphate + choline + H(+)</text>
        <dbReference type="Rhea" id="RHEA:14445"/>
        <dbReference type="ChEBI" id="CHEBI:15354"/>
        <dbReference type="ChEBI" id="CHEBI:15377"/>
        <dbReference type="ChEBI" id="CHEBI:15378"/>
        <dbReference type="ChEBI" id="CHEBI:57643"/>
        <dbReference type="ChEBI" id="CHEBI:58608"/>
        <dbReference type="EC" id="3.1.4.4"/>
    </reaction>
</comment>
<comment type="similarity">
    <text evidence="2">Belongs to the phospholipase D family.</text>
</comment>
<dbReference type="SUPFAM" id="SSF56024">
    <property type="entry name" value="Phospholipase D/nuclease"/>
    <property type="match status" value="2"/>
</dbReference>
<name>A0ABT5DNJ9_9BACT</name>
<feature type="domain" description="Phospholipase D-like" evidence="8">
    <location>
        <begin position="238"/>
        <end position="341"/>
    </location>
</feature>
<evidence type="ECO:0000256" key="1">
    <source>
        <dbReference type="ARBA" id="ARBA00000798"/>
    </source>
</evidence>
<dbReference type="Pfam" id="PF13091">
    <property type="entry name" value="PLDc_2"/>
    <property type="match status" value="2"/>
</dbReference>
<dbReference type="PANTHER" id="PTHR43856">
    <property type="entry name" value="CARDIOLIPIN HYDROLASE"/>
    <property type="match status" value="1"/>
</dbReference>
<keyword evidence="10" id="KW-1185">Reference proteome</keyword>
<evidence type="ECO:0000313" key="10">
    <source>
        <dbReference type="Proteomes" id="UP001221838"/>
    </source>
</evidence>
<evidence type="ECO:0000256" key="6">
    <source>
        <dbReference type="ARBA" id="ARBA00023098"/>
    </source>
</evidence>
<feature type="domain" description="Phospholipase D-like" evidence="8">
    <location>
        <begin position="52"/>
        <end position="160"/>
    </location>
</feature>
<evidence type="ECO:0000256" key="7">
    <source>
        <dbReference type="SAM" id="MobiDB-lite"/>
    </source>
</evidence>
<dbReference type="EC" id="3.1.4.4" evidence="3"/>
<feature type="region of interest" description="Disordered" evidence="7">
    <location>
        <begin position="438"/>
        <end position="466"/>
    </location>
</feature>
<evidence type="ECO:0000259" key="8">
    <source>
        <dbReference type="Pfam" id="PF13091"/>
    </source>
</evidence>
<gene>
    <name evidence="9" type="ORF">POL68_42655</name>
</gene>
<evidence type="ECO:0000256" key="4">
    <source>
        <dbReference type="ARBA" id="ARBA00022801"/>
    </source>
</evidence>
<sequence length="507" mass="55568">MIPLRLSQTLSFEAEPLPPCWLRRAPTHPDTSETPILGLFRIGPSGVFRQTLVSAIDGAKEVILLSSFLLSDEKLAEAMERAATRRGVRVYVLTASEQRLATLPKEDDTFQENMIEDHKRLLDRLAGKVLLRSAEHFHAKFLVIDPQSAPQGWISTANFNLALQRSIELGVALPPDAARALAGWFSWAFWQEAQRELATGGGRLAEVAAPPVVPQPPAHAHMLVTTGSHRALGQEALRLVQAARQEIIACSYGMDVTHALVEALISKARAGVPVTVLTQPRPAVAPAIAALSAAGARIFAHDKLHAKALVTEAGALIFTANFEARGLDRGFEVGLSLDTATAQVLRSTLLDWTKAFPWSFEASALRGEHLGEFCPVHLKLRDGIQEVVSEQAVELAPLIASNALELEKTPPPKMKPHTLEGLLPQRIRFDWEVRPPKLPEKAKERRRRMRREEPGKDGKPRTVEAQEPYELPVFEHGGKLYVVMTAPEDSAAARKLADELGATVAVR</sequence>
<evidence type="ECO:0000256" key="5">
    <source>
        <dbReference type="ARBA" id="ARBA00022963"/>
    </source>
</evidence>
<keyword evidence="6" id="KW-0443">Lipid metabolism</keyword>